<evidence type="ECO:0000313" key="3">
    <source>
        <dbReference type="Proteomes" id="UP000054270"/>
    </source>
</evidence>
<dbReference type="EMBL" id="KN817626">
    <property type="protein sequence ID" value="KJA16202.1"/>
    <property type="molecule type" value="Genomic_DNA"/>
</dbReference>
<reference evidence="3" key="1">
    <citation type="submission" date="2014-04" db="EMBL/GenBank/DDBJ databases">
        <title>Evolutionary Origins and Diversification of the Mycorrhizal Mutualists.</title>
        <authorList>
            <consortium name="DOE Joint Genome Institute"/>
            <consortium name="Mycorrhizal Genomics Consortium"/>
            <person name="Kohler A."/>
            <person name="Kuo A."/>
            <person name="Nagy L.G."/>
            <person name="Floudas D."/>
            <person name="Copeland A."/>
            <person name="Barry K.W."/>
            <person name="Cichocki N."/>
            <person name="Veneault-Fourrey C."/>
            <person name="LaButti K."/>
            <person name="Lindquist E.A."/>
            <person name="Lipzen A."/>
            <person name="Lundell T."/>
            <person name="Morin E."/>
            <person name="Murat C."/>
            <person name="Riley R."/>
            <person name="Ohm R."/>
            <person name="Sun H."/>
            <person name="Tunlid A."/>
            <person name="Henrissat B."/>
            <person name="Grigoriev I.V."/>
            <person name="Hibbett D.S."/>
            <person name="Martin F."/>
        </authorList>
    </citation>
    <scope>NUCLEOTIDE SEQUENCE [LARGE SCALE GENOMIC DNA]</scope>
    <source>
        <strain evidence="3">FD-334 SS-4</strain>
    </source>
</reference>
<dbReference type="Proteomes" id="UP000054270">
    <property type="component" value="Unassembled WGS sequence"/>
</dbReference>
<feature type="region of interest" description="Disordered" evidence="1">
    <location>
        <begin position="376"/>
        <end position="429"/>
    </location>
</feature>
<sequence>MYVPTPLTYGTVDSRGRTSALPATTPRAAGVLLNINAHRPAPSAVSPALRASIRATAPARSYTAPAQIIEYPHPPLWRRAPAASRSVRASPRHERCLACPPAHYPPAAAPSSSLPRARRAPTRPAPSPRFTYMHAPLPHTHNNFELTARRSIRRARRPTLLRVHFHALSYPHSHQLSKEPNTPPLPHPPPHPPRQAHPIPGAPRPIVIARESPSIIVANHPVYLSIYLAAWLHRTRPSCLAYAAHSAIRVQWVIRSGPAMIRVQRTPIPIPITPPPRPLSAASRTPQHAPRAVRRARRSGRPVIRAEGGMSRCSVYNIPPPPRAKPVHHRHRRPPERESPAAYLSTYLRISLPGYTPHARSSCLAYVVYSDKYAAAGDTRPMGDTQRSNDDTRPTDDTRAHTDAHTYPRSPTHPPRQARPHRAPTASPSRLNANHLYLSSESPSVIVSISVPGYTPRAVVVSRVRHAQRYAAVQRVIRARTQTPTAHEVRRGRRSGPGQARAGRAHTEVIRAEDITIHAHLHIASAKSHLSLLASERVPVPGPGYIPPILPTPSDYPRRREQRTRKRAPIAPPGGPRVYGYVSPSAV</sequence>
<name>A0A0D2KNP2_HYPSF</name>
<accession>A0A0D2KNP2</accession>
<feature type="region of interest" description="Disordered" evidence="1">
    <location>
        <begin position="544"/>
        <end position="587"/>
    </location>
</feature>
<protein>
    <submittedName>
        <fullName evidence="2">Uncharacterized protein</fullName>
    </submittedName>
</protein>
<feature type="region of interest" description="Disordered" evidence="1">
    <location>
        <begin position="483"/>
        <end position="505"/>
    </location>
</feature>
<evidence type="ECO:0000256" key="1">
    <source>
        <dbReference type="SAM" id="MobiDB-lite"/>
    </source>
</evidence>
<feature type="region of interest" description="Disordered" evidence="1">
    <location>
        <begin position="312"/>
        <end position="340"/>
    </location>
</feature>
<organism evidence="2 3">
    <name type="scientific">Hypholoma sublateritium (strain FD-334 SS-4)</name>
    <dbReference type="NCBI Taxonomy" id="945553"/>
    <lineage>
        <taxon>Eukaryota</taxon>
        <taxon>Fungi</taxon>
        <taxon>Dikarya</taxon>
        <taxon>Basidiomycota</taxon>
        <taxon>Agaricomycotina</taxon>
        <taxon>Agaricomycetes</taxon>
        <taxon>Agaricomycetidae</taxon>
        <taxon>Agaricales</taxon>
        <taxon>Agaricineae</taxon>
        <taxon>Strophariaceae</taxon>
        <taxon>Hypholoma</taxon>
    </lineage>
</organism>
<proteinExistence type="predicted"/>
<feature type="compositionally biased region" description="Pro residues" evidence="1">
    <location>
        <begin position="181"/>
        <end position="203"/>
    </location>
</feature>
<feature type="compositionally biased region" description="Basic and acidic residues" evidence="1">
    <location>
        <begin position="387"/>
        <end position="406"/>
    </location>
</feature>
<feature type="region of interest" description="Disordered" evidence="1">
    <location>
        <begin position="172"/>
        <end position="204"/>
    </location>
</feature>
<feature type="region of interest" description="Disordered" evidence="1">
    <location>
        <begin position="267"/>
        <end position="299"/>
    </location>
</feature>
<feature type="compositionally biased region" description="Basic residues" evidence="1">
    <location>
        <begin position="325"/>
        <end position="334"/>
    </location>
</feature>
<feature type="compositionally biased region" description="Pro residues" evidence="1">
    <location>
        <begin position="268"/>
        <end position="278"/>
    </location>
</feature>
<evidence type="ECO:0000313" key="2">
    <source>
        <dbReference type="EMBL" id="KJA16202.1"/>
    </source>
</evidence>
<keyword evidence="3" id="KW-1185">Reference proteome</keyword>
<dbReference type="AlphaFoldDB" id="A0A0D2KNP2"/>
<gene>
    <name evidence="2" type="ORF">HYPSUDRAFT_207257</name>
</gene>